<dbReference type="RefSeq" id="WP_074797793.1">
    <property type="nucleotide sequence ID" value="NZ_FOVJ01000006.1"/>
</dbReference>
<accession>A0A1I5DZ85</accession>
<gene>
    <name evidence="1" type="ORF">SAMN05216386_2459</name>
</gene>
<dbReference type="EMBL" id="FOVJ01000006">
    <property type="protein sequence ID" value="SFO04151.1"/>
    <property type="molecule type" value="Genomic_DNA"/>
</dbReference>
<keyword evidence="2" id="KW-1185">Reference proteome</keyword>
<proteinExistence type="predicted"/>
<reference evidence="2" key="1">
    <citation type="submission" date="2016-10" db="EMBL/GenBank/DDBJ databases">
        <authorList>
            <person name="Varghese N."/>
        </authorList>
    </citation>
    <scope>NUCLEOTIDE SEQUENCE [LARGE SCALE GENOMIC DNA]</scope>
    <source>
        <strain evidence="2">Nsp8</strain>
    </source>
</reference>
<organism evidence="1 2">
    <name type="scientific">Nitrosospira briensis</name>
    <dbReference type="NCBI Taxonomy" id="35799"/>
    <lineage>
        <taxon>Bacteria</taxon>
        <taxon>Pseudomonadati</taxon>
        <taxon>Pseudomonadota</taxon>
        <taxon>Betaproteobacteria</taxon>
        <taxon>Nitrosomonadales</taxon>
        <taxon>Nitrosomonadaceae</taxon>
        <taxon>Nitrosospira</taxon>
    </lineage>
</organism>
<name>A0A1I5DZ85_9PROT</name>
<sequence>MKKETKTLKAFSIEEIENAIAKAVSALIDTDVKANVTLFKQSDFDPLRYVNDGEEFELSLTLKVARLYAPEGKL</sequence>
<protein>
    <submittedName>
        <fullName evidence="1">Uncharacterized protein</fullName>
    </submittedName>
</protein>
<evidence type="ECO:0000313" key="1">
    <source>
        <dbReference type="EMBL" id="SFO04151.1"/>
    </source>
</evidence>
<evidence type="ECO:0000313" key="2">
    <source>
        <dbReference type="Proteomes" id="UP000183107"/>
    </source>
</evidence>
<dbReference type="Proteomes" id="UP000183107">
    <property type="component" value="Unassembled WGS sequence"/>
</dbReference>
<dbReference type="AlphaFoldDB" id="A0A1I5DZ85"/>